<reference evidence="1 2" key="1">
    <citation type="submission" date="2016-03" db="EMBL/GenBank/DDBJ databases">
        <title>Acetic acid bacteria sequencing.</title>
        <authorList>
            <person name="Brandt J."/>
            <person name="Jakob F."/>
            <person name="Vogel R.F."/>
        </authorList>
    </citation>
    <scope>NUCLEOTIDE SEQUENCE [LARGE SCALE GENOMIC DNA]</scope>
    <source>
        <strain evidence="1 2">NBRC 101099</strain>
    </source>
</reference>
<dbReference type="PIRSF" id="PIRSF028438">
    <property type="entry name" value="UCP028438"/>
    <property type="match status" value="1"/>
</dbReference>
<evidence type="ECO:0000313" key="1">
    <source>
        <dbReference type="EMBL" id="AQS87901.1"/>
    </source>
</evidence>
<dbReference type="AlphaFoldDB" id="A0A1U9KPZ4"/>
<sequence>MAFLKDNNACVLQATDRKPLWDTGVVPGSAQDFAGRLRRLLPNGWFPPAPQDDEVETAPVLAGVLLGFGSVFAAIWTLLGQVVSQTRLATMDGTFLDMAAADYFGGAVFRDDSETDASFRRRIAADLVAPRNTRASVLAAVTAVTGAAPRVIEPMNAADCHALGRIGVPGCGGGYGYGSAGLRYGSLLGGQFFIETALGKASVASVGAAVGRVKAAGVSAWLRVEG</sequence>
<dbReference type="RefSeq" id="WP_077806911.1">
    <property type="nucleotide sequence ID" value="NZ_BJXS01000007.1"/>
</dbReference>
<name>A0A1U9KPZ4_9PROT</name>
<proteinExistence type="predicted"/>
<protein>
    <submittedName>
        <fullName evidence="1">Uncharacterized protein</fullName>
    </submittedName>
</protein>
<accession>A0A1U9KPZ4</accession>
<dbReference type="STRING" id="320497.A0U93_08060"/>
<dbReference type="InterPro" id="IPR016884">
    <property type="entry name" value="UCP028438"/>
</dbReference>
<dbReference type="EMBL" id="CP014691">
    <property type="protein sequence ID" value="AQS87901.1"/>
    <property type="molecule type" value="Genomic_DNA"/>
</dbReference>
<organism evidence="1 2">
    <name type="scientific">Neoasaia chiangmaiensis</name>
    <dbReference type="NCBI Taxonomy" id="320497"/>
    <lineage>
        <taxon>Bacteria</taxon>
        <taxon>Pseudomonadati</taxon>
        <taxon>Pseudomonadota</taxon>
        <taxon>Alphaproteobacteria</taxon>
        <taxon>Acetobacterales</taxon>
        <taxon>Acetobacteraceae</taxon>
        <taxon>Neoasaia</taxon>
    </lineage>
</organism>
<keyword evidence="2" id="KW-1185">Reference proteome</keyword>
<evidence type="ECO:0000313" key="2">
    <source>
        <dbReference type="Proteomes" id="UP000188604"/>
    </source>
</evidence>
<dbReference type="Proteomes" id="UP000188604">
    <property type="component" value="Chromosome"/>
</dbReference>
<gene>
    <name evidence="1" type="ORF">A0U93_08060</name>
</gene>
<dbReference type="KEGG" id="nch:A0U93_08060"/>
<dbReference type="OrthoDB" id="7272469at2"/>